<dbReference type="RefSeq" id="WP_043951174.1">
    <property type="nucleotide sequence ID" value="NZ_HG966617.1"/>
</dbReference>
<feature type="transmembrane region" description="Helical" evidence="6">
    <location>
        <begin position="89"/>
        <end position="109"/>
    </location>
</feature>
<dbReference type="InterPro" id="IPR000620">
    <property type="entry name" value="EamA_dom"/>
</dbReference>
<evidence type="ECO:0000256" key="5">
    <source>
        <dbReference type="ARBA" id="ARBA00023136"/>
    </source>
</evidence>
<dbReference type="STRING" id="1458461.BN1012_Phect1354"/>
<proteinExistence type="inferred from homology"/>
<evidence type="ECO:0000259" key="7">
    <source>
        <dbReference type="Pfam" id="PF00892"/>
    </source>
</evidence>
<dbReference type="KEGG" id="pect:BN1012_Phect1354"/>
<dbReference type="SUPFAM" id="SSF103481">
    <property type="entry name" value="Multidrug resistance efflux transporter EmrE"/>
    <property type="match status" value="2"/>
</dbReference>
<keyword evidence="3 6" id="KW-0812">Transmembrane</keyword>
<evidence type="ECO:0000313" key="9">
    <source>
        <dbReference type="Proteomes" id="UP000032160"/>
    </source>
</evidence>
<organism evidence="8 9">
    <name type="scientific">Candidatus Phaeomarinibacter ectocarpi</name>
    <dbReference type="NCBI Taxonomy" id="1458461"/>
    <lineage>
        <taxon>Bacteria</taxon>
        <taxon>Pseudomonadati</taxon>
        <taxon>Pseudomonadota</taxon>
        <taxon>Alphaproteobacteria</taxon>
        <taxon>Hyphomicrobiales</taxon>
        <taxon>Parvibaculaceae</taxon>
        <taxon>Candidatus Phaeomarinibacter</taxon>
    </lineage>
</organism>
<keyword evidence="5 6" id="KW-0472">Membrane</keyword>
<dbReference type="PANTHER" id="PTHR22911">
    <property type="entry name" value="ACYL-MALONYL CONDENSING ENZYME-RELATED"/>
    <property type="match status" value="1"/>
</dbReference>
<dbReference type="PANTHER" id="PTHR22911:SF6">
    <property type="entry name" value="SOLUTE CARRIER FAMILY 35 MEMBER G1"/>
    <property type="match status" value="1"/>
</dbReference>
<evidence type="ECO:0000256" key="1">
    <source>
        <dbReference type="ARBA" id="ARBA00004141"/>
    </source>
</evidence>
<feature type="transmembrane region" description="Helical" evidence="6">
    <location>
        <begin position="224"/>
        <end position="243"/>
    </location>
</feature>
<keyword evidence="4 6" id="KW-1133">Transmembrane helix</keyword>
<evidence type="ECO:0000256" key="4">
    <source>
        <dbReference type="ARBA" id="ARBA00022989"/>
    </source>
</evidence>
<comment type="subcellular location">
    <subcellularLocation>
        <location evidence="1">Membrane</location>
        <topology evidence="1">Multi-pass membrane protein</topology>
    </subcellularLocation>
</comment>
<name>X5M8E2_9HYPH</name>
<feature type="domain" description="EamA" evidence="7">
    <location>
        <begin position="167"/>
        <end position="295"/>
    </location>
</feature>
<accession>X5M8E2</accession>
<reference evidence="8 9" key="1">
    <citation type="journal article" date="2014" name="Front. Genet.">
        <title>Genome and metabolic network of "Candidatus Phaeomarinobacter ectocarpi" Ec32, a new candidate genus of Alphaproteobacteria frequently associated with brown algae.</title>
        <authorList>
            <person name="Dittami S.M."/>
            <person name="Barbeyron T."/>
            <person name="Boyen C."/>
            <person name="Cambefort J."/>
            <person name="Collet G."/>
            <person name="Delage L."/>
            <person name="Gobet A."/>
            <person name="Groisillier A."/>
            <person name="Leblanc C."/>
            <person name="Michel G."/>
            <person name="Scornet D."/>
            <person name="Siegel A."/>
            <person name="Tapia J.E."/>
            <person name="Tonon T."/>
        </authorList>
    </citation>
    <scope>NUCLEOTIDE SEQUENCE [LARGE SCALE GENOMIC DNA]</scope>
    <source>
        <strain evidence="8 9">Ec32</strain>
    </source>
</reference>
<dbReference type="HOGENOM" id="CLU_032828_0_0_5"/>
<feature type="transmembrane region" description="Helical" evidence="6">
    <location>
        <begin position="255"/>
        <end position="273"/>
    </location>
</feature>
<dbReference type="PATRIC" id="fig|1458461.3.peg.1353"/>
<dbReference type="Proteomes" id="UP000032160">
    <property type="component" value="Chromosome I"/>
</dbReference>
<keyword evidence="9" id="KW-1185">Reference proteome</keyword>
<feature type="transmembrane region" description="Helical" evidence="6">
    <location>
        <begin position="197"/>
        <end position="218"/>
    </location>
</feature>
<dbReference type="InterPro" id="IPR037185">
    <property type="entry name" value="EmrE-like"/>
</dbReference>
<protein>
    <submittedName>
        <fullName evidence="8">Membrane protein</fullName>
    </submittedName>
</protein>
<dbReference type="GO" id="GO:0016020">
    <property type="term" value="C:membrane"/>
    <property type="evidence" value="ECO:0007669"/>
    <property type="project" value="UniProtKB-SubCell"/>
</dbReference>
<feature type="transmembrane region" description="Helical" evidence="6">
    <location>
        <begin position="121"/>
        <end position="137"/>
    </location>
</feature>
<sequence length="317" mass="34301">MTDHDTPTAYSARRDRLTSWWFTLAPNTRGAVWLLMSMSLFTVMAVLTKFLGTRLDPMQVAFFRLFFATAIIMPWLIKDGGFIPNHPRLMTLRGIIGGGAMICMVYAFVKLPLADAQAIQFAQALFMVPLAIIFLGEVPGWRRITAVIIGFLGVLVMLRPSGDFEPAAFVALFGALLIAGAAIMVKLVSDKDGPLTMMLFSGVFGCAMTVVPMVLNWIDPTPYEWAMLAGMGIVGAGAHNCFLRAYRVGEATAMAPIDYTRLLFAGVAGFLFFGTVPDIYTIVGAVIIAATSFYIAQRESAVARAKAALAADESKSA</sequence>
<gene>
    <name evidence="8" type="ORF">BN1012_Phect1354</name>
</gene>
<feature type="domain" description="EamA" evidence="7">
    <location>
        <begin position="29"/>
        <end position="158"/>
    </location>
</feature>
<feature type="transmembrane region" description="Helical" evidence="6">
    <location>
        <begin position="167"/>
        <end position="185"/>
    </location>
</feature>
<dbReference type="EMBL" id="HG966617">
    <property type="protein sequence ID" value="CDO59568.1"/>
    <property type="molecule type" value="Genomic_DNA"/>
</dbReference>
<evidence type="ECO:0000313" key="8">
    <source>
        <dbReference type="EMBL" id="CDO59568.1"/>
    </source>
</evidence>
<evidence type="ECO:0000256" key="6">
    <source>
        <dbReference type="SAM" id="Phobius"/>
    </source>
</evidence>
<dbReference type="AlphaFoldDB" id="X5M8E2"/>
<feature type="transmembrane region" description="Helical" evidence="6">
    <location>
        <begin position="144"/>
        <end position="161"/>
    </location>
</feature>
<comment type="similarity">
    <text evidence="2">Belongs to the drug/metabolite transporter (DMT) superfamily. 10 TMS drug/metabolite exporter (DME) (TC 2.A.7.3) family.</text>
</comment>
<dbReference type="Pfam" id="PF00892">
    <property type="entry name" value="EamA"/>
    <property type="match status" value="2"/>
</dbReference>
<evidence type="ECO:0000256" key="2">
    <source>
        <dbReference type="ARBA" id="ARBA00009853"/>
    </source>
</evidence>
<feature type="transmembrane region" description="Helical" evidence="6">
    <location>
        <begin position="58"/>
        <end position="77"/>
    </location>
</feature>
<evidence type="ECO:0000256" key="3">
    <source>
        <dbReference type="ARBA" id="ARBA00022692"/>
    </source>
</evidence>
<feature type="transmembrane region" description="Helical" evidence="6">
    <location>
        <begin position="31"/>
        <end position="52"/>
    </location>
</feature>